<keyword evidence="1" id="KW-0238">DNA-binding</keyword>
<feature type="region of interest" description="Disordered" evidence="2">
    <location>
        <begin position="79"/>
        <end position="100"/>
    </location>
</feature>
<organism evidence="4 5">
    <name type="scientific">Eiseniibacteriota bacterium</name>
    <dbReference type="NCBI Taxonomy" id="2212470"/>
    <lineage>
        <taxon>Bacteria</taxon>
        <taxon>Candidatus Eiseniibacteriota</taxon>
    </lineage>
</organism>
<dbReference type="InterPro" id="IPR047057">
    <property type="entry name" value="MerR_fam"/>
</dbReference>
<protein>
    <submittedName>
        <fullName evidence="4">MerR family transcriptional regulator</fullName>
    </submittedName>
</protein>
<dbReference type="EMBL" id="JBHPEI010000012">
    <property type="protein sequence ID" value="MFC1799547.1"/>
    <property type="molecule type" value="Genomic_DNA"/>
</dbReference>
<accession>A0ABV6YN93</accession>
<dbReference type="CDD" id="cd04765">
    <property type="entry name" value="HTH_MlrA-like_sg2"/>
    <property type="match status" value="1"/>
</dbReference>
<dbReference type="InterPro" id="IPR009061">
    <property type="entry name" value="DNA-bd_dom_put_sf"/>
</dbReference>
<evidence type="ECO:0000313" key="4">
    <source>
        <dbReference type="EMBL" id="MFC1799547.1"/>
    </source>
</evidence>
<evidence type="ECO:0000256" key="1">
    <source>
        <dbReference type="ARBA" id="ARBA00023125"/>
    </source>
</evidence>
<feature type="domain" description="HTH merR-type" evidence="3">
    <location>
        <begin position="10"/>
        <end position="80"/>
    </location>
</feature>
<comment type="caution">
    <text evidence="4">The sequence shown here is derived from an EMBL/GenBank/DDBJ whole genome shotgun (WGS) entry which is preliminary data.</text>
</comment>
<sequence length="114" mass="13216">MRKKTPTKLYYSITEVAELTNVKPHVLRYWETEFKALRPKKNRAGNRTYRAGDIKLIRDIKRLLYDDGFTIAGAKKKLLQGKPGSEGRSKKDKRGNPLEAIRKDLLEMQKILEA</sequence>
<name>A0ABV6YN93_UNCEI</name>
<evidence type="ECO:0000259" key="3">
    <source>
        <dbReference type="PROSITE" id="PS50937"/>
    </source>
</evidence>
<dbReference type="SMART" id="SM00422">
    <property type="entry name" value="HTH_MERR"/>
    <property type="match status" value="1"/>
</dbReference>
<dbReference type="PROSITE" id="PS50937">
    <property type="entry name" value="HTH_MERR_2"/>
    <property type="match status" value="1"/>
</dbReference>
<keyword evidence="5" id="KW-1185">Reference proteome</keyword>
<gene>
    <name evidence="4" type="ORF">ACFL2Z_01365</name>
</gene>
<evidence type="ECO:0000313" key="5">
    <source>
        <dbReference type="Proteomes" id="UP001594288"/>
    </source>
</evidence>
<feature type="compositionally biased region" description="Basic and acidic residues" evidence="2">
    <location>
        <begin position="85"/>
        <end position="100"/>
    </location>
</feature>
<dbReference type="Gene3D" id="1.10.1660.10">
    <property type="match status" value="1"/>
</dbReference>
<reference evidence="4 5" key="1">
    <citation type="submission" date="2024-09" db="EMBL/GenBank/DDBJ databases">
        <authorList>
            <person name="D'Angelo T."/>
        </authorList>
    </citation>
    <scope>NUCLEOTIDE SEQUENCE [LARGE SCALE GENOMIC DNA]</scope>
    <source>
        <strain evidence="4">SAG AM-311-F02</strain>
    </source>
</reference>
<dbReference type="PANTHER" id="PTHR30204">
    <property type="entry name" value="REDOX-CYCLING DRUG-SENSING TRANSCRIPTIONAL ACTIVATOR SOXR"/>
    <property type="match status" value="1"/>
</dbReference>
<dbReference type="PANTHER" id="PTHR30204:SF15">
    <property type="entry name" value="BLL5018 PROTEIN"/>
    <property type="match status" value="1"/>
</dbReference>
<dbReference type="Proteomes" id="UP001594288">
    <property type="component" value="Unassembled WGS sequence"/>
</dbReference>
<dbReference type="SUPFAM" id="SSF46955">
    <property type="entry name" value="Putative DNA-binding domain"/>
    <property type="match status" value="1"/>
</dbReference>
<evidence type="ECO:0000256" key="2">
    <source>
        <dbReference type="SAM" id="MobiDB-lite"/>
    </source>
</evidence>
<dbReference type="InterPro" id="IPR000551">
    <property type="entry name" value="MerR-type_HTH_dom"/>
</dbReference>
<proteinExistence type="predicted"/>
<dbReference type="Pfam" id="PF13411">
    <property type="entry name" value="MerR_1"/>
    <property type="match status" value="1"/>
</dbReference>